<dbReference type="PANTHER" id="PTHR43080">
    <property type="entry name" value="CBS DOMAIN-CONTAINING PROTEIN CBSX3, MITOCHONDRIAL"/>
    <property type="match status" value="1"/>
</dbReference>
<evidence type="ECO:0000259" key="2">
    <source>
        <dbReference type="PROSITE" id="PS50110"/>
    </source>
</evidence>
<evidence type="ECO:0000313" key="4">
    <source>
        <dbReference type="EMBL" id="GAG61847.1"/>
    </source>
</evidence>
<feature type="domain" description="CBS" evidence="3">
    <location>
        <begin position="173"/>
        <end position="229"/>
    </location>
</feature>
<reference evidence="4" key="1">
    <citation type="journal article" date="2014" name="Front. Microbiol.">
        <title>High frequency of phylogenetically diverse reductive dehalogenase-homologous genes in deep subseafloor sedimentary metagenomes.</title>
        <authorList>
            <person name="Kawai M."/>
            <person name="Futagami T."/>
            <person name="Toyoda A."/>
            <person name="Takaki Y."/>
            <person name="Nishi S."/>
            <person name="Hori S."/>
            <person name="Arai W."/>
            <person name="Tsubouchi T."/>
            <person name="Morono Y."/>
            <person name="Uchiyama I."/>
            <person name="Ito T."/>
            <person name="Fujiyama A."/>
            <person name="Inagaki F."/>
            <person name="Takami H."/>
        </authorList>
    </citation>
    <scope>NUCLEOTIDE SEQUENCE</scope>
    <source>
        <strain evidence="4">Expedition CK06-06</strain>
    </source>
</reference>
<organism evidence="4">
    <name type="scientific">marine sediment metagenome</name>
    <dbReference type="NCBI Taxonomy" id="412755"/>
    <lineage>
        <taxon>unclassified sequences</taxon>
        <taxon>metagenomes</taxon>
        <taxon>ecological metagenomes</taxon>
    </lineage>
</organism>
<dbReference type="InterPro" id="IPR011006">
    <property type="entry name" value="CheY-like_superfamily"/>
</dbReference>
<dbReference type="InterPro" id="IPR000644">
    <property type="entry name" value="CBS_dom"/>
</dbReference>
<dbReference type="EMBL" id="BART01007691">
    <property type="protein sequence ID" value="GAG61847.1"/>
    <property type="molecule type" value="Genomic_DNA"/>
</dbReference>
<dbReference type="Pfam" id="PF00571">
    <property type="entry name" value="CBS"/>
    <property type="match status" value="4"/>
</dbReference>
<gene>
    <name evidence="4" type="ORF">S01H4_17458</name>
</gene>
<dbReference type="GO" id="GO:0000160">
    <property type="term" value="P:phosphorelay signal transduction system"/>
    <property type="evidence" value="ECO:0007669"/>
    <property type="project" value="InterPro"/>
</dbReference>
<dbReference type="SUPFAM" id="SSF54631">
    <property type="entry name" value="CBS-domain pair"/>
    <property type="match status" value="2"/>
</dbReference>
<feature type="domain" description="CBS" evidence="3">
    <location>
        <begin position="46"/>
        <end position="104"/>
    </location>
</feature>
<protein>
    <recommendedName>
        <fullName evidence="5">CBS domain-containing protein</fullName>
    </recommendedName>
</protein>
<feature type="domain" description="Response regulatory" evidence="2">
    <location>
        <begin position="235"/>
        <end position="353"/>
    </location>
</feature>
<name>X0ZV76_9ZZZZ</name>
<dbReference type="InterPro" id="IPR001789">
    <property type="entry name" value="Sig_transdc_resp-reg_receiver"/>
</dbReference>
<dbReference type="Gene3D" id="3.40.50.2300">
    <property type="match status" value="1"/>
</dbReference>
<dbReference type="PANTHER" id="PTHR43080:SF2">
    <property type="entry name" value="CBS DOMAIN-CONTAINING PROTEIN"/>
    <property type="match status" value="1"/>
</dbReference>
<dbReference type="AlphaFoldDB" id="X0ZV76"/>
<dbReference type="Gene3D" id="3.10.580.10">
    <property type="entry name" value="CBS-domain"/>
    <property type="match status" value="2"/>
</dbReference>
<dbReference type="SMART" id="SM00116">
    <property type="entry name" value="CBS"/>
    <property type="match status" value="3"/>
</dbReference>
<evidence type="ECO:0008006" key="5">
    <source>
        <dbReference type="Google" id="ProtNLM"/>
    </source>
</evidence>
<comment type="caution">
    <text evidence="4">The sequence shown here is derived from an EMBL/GenBank/DDBJ whole genome shotgun (WGS) entry which is preliminary data.</text>
</comment>
<accession>X0ZV76</accession>
<keyword evidence="1" id="KW-0129">CBS domain</keyword>
<dbReference type="PROSITE" id="PS51371">
    <property type="entry name" value="CBS"/>
    <property type="match status" value="3"/>
</dbReference>
<dbReference type="PROSITE" id="PS50110">
    <property type="entry name" value="RESPONSE_REGULATORY"/>
    <property type="match status" value="1"/>
</dbReference>
<dbReference type="SUPFAM" id="SSF52172">
    <property type="entry name" value="CheY-like"/>
    <property type="match status" value="1"/>
</dbReference>
<evidence type="ECO:0000256" key="1">
    <source>
        <dbReference type="ARBA" id="ARBA00023122"/>
    </source>
</evidence>
<evidence type="ECO:0000259" key="3">
    <source>
        <dbReference type="PROSITE" id="PS51371"/>
    </source>
</evidence>
<feature type="domain" description="CBS" evidence="3">
    <location>
        <begin position="108"/>
        <end position="164"/>
    </location>
</feature>
<dbReference type="InterPro" id="IPR051257">
    <property type="entry name" value="Diverse_CBS-Domain"/>
</dbReference>
<proteinExistence type="predicted"/>
<sequence>MAQNNISCVLIAEGEEVVGIITEKDFLRRALPLHESFDKITAKQIMSSPVYSISPSLSILDAGRIVVDKRIKQLPVMRDGKLLGIVTQTDLIKALTSYGMWWDVGEIMSSDVASIQNTATVSEAADVMARHNISCVVVLDNAEVVGVFTERDLVKRVVAAQIDPAAVPISEVMSSPVTSVRRDSSLFSASAFMDKLSIRRLPVMEGDKLYGIVTQTDIFRAVERKLQAEEKSFLRVLIVENVKENAHKLQECLGQCTRHAVATEYENDLTDVLDKLGRRRFDMIFLAETLGDATTARHILDALADRNIHTPVIITCTRDTEKARAELDCPEVYDYVAKNNLTSCAIPTMRSVWPYSLRTPKAEA</sequence>
<dbReference type="InterPro" id="IPR046342">
    <property type="entry name" value="CBS_dom_sf"/>
</dbReference>